<dbReference type="GO" id="GO:0016226">
    <property type="term" value="P:iron-sulfur cluster assembly"/>
    <property type="evidence" value="ECO:0007669"/>
    <property type="project" value="TreeGrafter"/>
</dbReference>
<dbReference type="PIRSF" id="PIRSF003113">
    <property type="entry name" value="BolA"/>
    <property type="match status" value="1"/>
</dbReference>
<dbReference type="InterPro" id="IPR036065">
    <property type="entry name" value="BolA-like_sf"/>
</dbReference>
<name>A0A4R3LYX3_9HYPH</name>
<evidence type="ECO:0000313" key="2">
    <source>
        <dbReference type="EMBL" id="TCT05872.1"/>
    </source>
</evidence>
<dbReference type="SUPFAM" id="SSF82657">
    <property type="entry name" value="BolA-like"/>
    <property type="match status" value="1"/>
</dbReference>
<dbReference type="OrthoDB" id="9811118at2"/>
<dbReference type="EMBL" id="SMAK01000012">
    <property type="protein sequence ID" value="TCT05872.1"/>
    <property type="molecule type" value="Genomic_DNA"/>
</dbReference>
<evidence type="ECO:0000256" key="1">
    <source>
        <dbReference type="RuleBase" id="RU003860"/>
    </source>
</evidence>
<sequence>MTIRDRIAEKLTAALAPEALEVIDESDRHHGHAGWREGGETHFRVRIVSRAFAGKTRVERHRMVNAALAEELAGGVHALAISAEAPPIP</sequence>
<keyword evidence="3" id="KW-1185">Reference proteome</keyword>
<dbReference type="RefSeq" id="WP_132807629.1">
    <property type="nucleotide sequence ID" value="NZ_SMAK01000012.1"/>
</dbReference>
<dbReference type="AlphaFoldDB" id="A0A4R3LYX3"/>
<gene>
    <name evidence="2" type="ORF">EDC22_11242</name>
</gene>
<reference evidence="2 3" key="1">
    <citation type="submission" date="2019-03" db="EMBL/GenBank/DDBJ databases">
        <title>Genomic Encyclopedia of Type Strains, Phase IV (KMG-IV): sequencing the most valuable type-strain genomes for metagenomic binning, comparative biology and taxonomic classification.</title>
        <authorList>
            <person name="Goeker M."/>
        </authorList>
    </citation>
    <scope>NUCLEOTIDE SEQUENCE [LARGE SCALE GENOMIC DNA]</scope>
    <source>
        <strain evidence="2 3">DSM 19345</strain>
    </source>
</reference>
<dbReference type="PANTHER" id="PTHR46230:SF7">
    <property type="entry name" value="BOLA-LIKE PROTEIN 1"/>
    <property type="match status" value="1"/>
</dbReference>
<comment type="similarity">
    <text evidence="1">Belongs to the BolA/IbaG family.</text>
</comment>
<organism evidence="2 3">
    <name type="scientific">Tepidamorphus gemmatus</name>
    <dbReference type="NCBI Taxonomy" id="747076"/>
    <lineage>
        <taxon>Bacteria</taxon>
        <taxon>Pseudomonadati</taxon>
        <taxon>Pseudomonadota</taxon>
        <taxon>Alphaproteobacteria</taxon>
        <taxon>Hyphomicrobiales</taxon>
        <taxon>Tepidamorphaceae</taxon>
        <taxon>Tepidamorphus</taxon>
    </lineage>
</organism>
<protein>
    <submittedName>
        <fullName evidence="2">BolA protein family transcriptional regulator</fullName>
    </submittedName>
</protein>
<evidence type="ECO:0000313" key="3">
    <source>
        <dbReference type="Proteomes" id="UP000295678"/>
    </source>
</evidence>
<dbReference type="PANTHER" id="PTHR46230">
    <property type="match status" value="1"/>
</dbReference>
<dbReference type="Pfam" id="PF01722">
    <property type="entry name" value="BolA"/>
    <property type="match status" value="1"/>
</dbReference>
<dbReference type="Gene3D" id="3.30.300.90">
    <property type="entry name" value="BolA-like"/>
    <property type="match status" value="1"/>
</dbReference>
<comment type="caution">
    <text evidence="2">The sequence shown here is derived from an EMBL/GenBank/DDBJ whole genome shotgun (WGS) entry which is preliminary data.</text>
</comment>
<proteinExistence type="inferred from homology"/>
<accession>A0A4R3LYX3</accession>
<dbReference type="InterPro" id="IPR002634">
    <property type="entry name" value="BolA"/>
</dbReference>
<dbReference type="Proteomes" id="UP000295678">
    <property type="component" value="Unassembled WGS sequence"/>
</dbReference>